<keyword evidence="1" id="KW-0150">Chloroplast</keyword>
<evidence type="ECO:0000313" key="1">
    <source>
        <dbReference type="EMBL" id="ARW62688.1"/>
    </source>
</evidence>
<dbReference type="RefSeq" id="YP_009394126.1">
    <property type="nucleotide sequence ID" value="NC_035271.1"/>
</dbReference>
<reference evidence="1" key="1">
    <citation type="journal article" date="2017" name="J. Phycol.">
        <title>Analysis of chloroplast genomes and a supermatrix inform reclassification of the Rhodomelaceae (Rhodophyta).</title>
        <authorList>
            <person name="Diaz-Tapia P."/>
            <person name="Maggs C.A."/>
            <person name="West J.A."/>
            <person name="Verbruggen H."/>
        </authorList>
    </citation>
    <scope>NUCLEOTIDE SEQUENCE</scope>
    <source>
        <strain evidence="1">PD508</strain>
    </source>
</reference>
<accession>A0A1Z1M9A4</accession>
<dbReference type="GeneID" id="33355937"/>
<dbReference type="EMBL" id="MF101424">
    <property type="protein sequence ID" value="ARW62688.1"/>
    <property type="molecule type" value="Genomic_DNA"/>
</dbReference>
<gene>
    <name evidence="1" type="primary">orf189</name>
</gene>
<proteinExistence type="predicted"/>
<protein>
    <submittedName>
        <fullName evidence="1">Uncharacterized protein</fullName>
    </submittedName>
</protein>
<keyword evidence="1" id="KW-0934">Plastid</keyword>
<geneLocation type="chloroplast" evidence="1"/>
<name>A0A1Z1M9A4_RHOCN</name>
<organism evidence="1">
    <name type="scientific">Rhodomela confervoides</name>
    <name type="common">Red alga</name>
    <dbReference type="NCBI Taxonomy" id="35163"/>
    <lineage>
        <taxon>Eukaryota</taxon>
        <taxon>Rhodophyta</taxon>
        <taxon>Florideophyceae</taxon>
        <taxon>Rhodymeniophycidae</taxon>
        <taxon>Ceramiales</taxon>
        <taxon>Rhodomelaceae</taxon>
        <taxon>Rhodomela</taxon>
    </lineage>
</organism>
<sequence length="189" mass="22678">MILDYKIKSNINLYNILETFLKSYKNELVEGLWFCRISTTEDLRFDQDYFLSWYPPEKLSDIIKTDMHYEVEGKFNNGYTNIYSRQLHLSPLETEGLNLIEYCLTRQEREEFLSKTVVIASGFYPKICKCKTLEEYHQRRTEHRGENTCQIKFKEKQTIKQTYEDNYFCYSDNLGDILITNLQKKACFI</sequence>
<dbReference type="AlphaFoldDB" id="A0A1Z1M9A4"/>